<dbReference type="InterPro" id="IPR036397">
    <property type="entry name" value="RNaseH_sf"/>
</dbReference>
<dbReference type="GO" id="GO:0004523">
    <property type="term" value="F:RNA-DNA hybrid ribonuclease activity"/>
    <property type="evidence" value="ECO:0007669"/>
    <property type="project" value="InterPro"/>
</dbReference>
<dbReference type="GO" id="GO:0003676">
    <property type="term" value="F:nucleic acid binding"/>
    <property type="evidence" value="ECO:0007669"/>
    <property type="project" value="InterPro"/>
</dbReference>
<dbReference type="SUPFAM" id="SSF53098">
    <property type="entry name" value="Ribonuclease H-like"/>
    <property type="match status" value="1"/>
</dbReference>
<dbReference type="CDD" id="cd06222">
    <property type="entry name" value="RNase_H_like"/>
    <property type="match status" value="1"/>
</dbReference>
<dbReference type="Proteomes" id="UP001372338">
    <property type="component" value="Unassembled WGS sequence"/>
</dbReference>
<dbReference type="InterPro" id="IPR002156">
    <property type="entry name" value="RNaseH_domain"/>
</dbReference>
<name>A0AAN9EM06_CROPI</name>
<dbReference type="Gene3D" id="3.30.420.10">
    <property type="entry name" value="Ribonuclease H-like superfamily/Ribonuclease H"/>
    <property type="match status" value="1"/>
</dbReference>
<accession>A0AAN9EM06</accession>
<reference evidence="2 3" key="1">
    <citation type="submission" date="2024-01" db="EMBL/GenBank/DDBJ databases">
        <title>The genomes of 5 underutilized Papilionoideae crops provide insights into root nodulation and disease resistanc.</title>
        <authorList>
            <person name="Yuan L."/>
        </authorList>
    </citation>
    <scope>NUCLEOTIDE SEQUENCE [LARGE SCALE GENOMIC DNA]</scope>
    <source>
        <strain evidence="2">ZHUSHIDOU_FW_LH</strain>
        <tissue evidence="2">Leaf</tissue>
    </source>
</reference>
<dbReference type="InterPro" id="IPR012337">
    <property type="entry name" value="RNaseH-like_sf"/>
</dbReference>
<keyword evidence="3" id="KW-1185">Reference proteome</keyword>
<comment type="caution">
    <text evidence="2">The sequence shown here is derived from an EMBL/GenBank/DDBJ whole genome shotgun (WGS) entry which is preliminary data.</text>
</comment>
<proteinExistence type="predicted"/>
<protein>
    <recommendedName>
        <fullName evidence="1">RNase H type-1 domain-containing protein</fullName>
    </recommendedName>
</protein>
<evidence type="ECO:0000313" key="3">
    <source>
        <dbReference type="Proteomes" id="UP001372338"/>
    </source>
</evidence>
<gene>
    <name evidence="2" type="ORF">RIF29_24448</name>
</gene>
<feature type="domain" description="RNase H type-1" evidence="1">
    <location>
        <begin position="83"/>
        <end position="144"/>
    </location>
</feature>
<dbReference type="PANTHER" id="PTHR47723:SF19">
    <property type="entry name" value="POLYNUCLEOTIDYL TRANSFERASE, RIBONUCLEASE H-LIKE SUPERFAMILY PROTEIN"/>
    <property type="match status" value="1"/>
</dbReference>
<organism evidence="2 3">
    <name type="scientific">Crotalaria pallida</name>
    <name type="common">Smooth rattlebox</name>
    <name type="synonym">Crotalaria striata</name>
    <dbReference type="NCBI Taxonomy" id="3830"/>
    <lineage>
        <taxon>Eukaryota</taxon>
        <taxon>Viridiplantae</taxon>
        <taxon>Streptophyta</taxon>
        <taxon>Embryophyta</taxon>
        <taxon>Tracheophyta</taxon>
        <taxon>Spermatophyta</taxon>
        <taxon>Magnoliopsida</taxon>
        <taxon>eudicotyledons</taxon>
        <taxon>Gunneridae</taxon>
        <taxon>Pentapetalae</taxon>
        <taxon>rosids</taxon>
        <taxon>fabids</taxon>
        <taxon>Fabales</taxon>
        <taxon>Fabaceae</taxon>
        <taxon>Papilionoideae</taxon>
        <taxon>50 kb inversion clade</taxon>
        <taxon>genistoids sensu lato</taxon>
        <taxon>core genistoids</taxon>
        <taxon>Crotalarieae</taxon>
        <taxon>Crotalaria</taxon>
    </lineage>
</organism>
<sequence>MENVREDWNILFVVAIWFIWKDRNSFVFDSKSDMPYRFKHNVMNYTHVLMADMCVGPRIPHDSTKVETFIRWKIPPSGFWKLNVDGSFRKDNNCSACGGLLRRDDGSMVRAFQCNLGVCSSVQAELWDLFHGLSMAASCNVHKV</sequence>
<dbReference type="EMBL" id="JAYWIO010000005">
    <property type="protein sequence ID" value="KAK7258860.1"/>
    <property type="molecule type" value="Genomic_DNA"/>
</dbReference>
<dbReference type="InterPro" id="IPR044730">
    <property type="entry name" value="RNase_H-like_dom_plant"/>
</dbReference>
<dbReference type="PANTHER" id="PTHR47723">
    <property type="entry name" value="OS05G0353850 PROTEIN"/>
    <property type="match status" value="1"/>
</dbReference>
<dbReference type="Pfam" id="PF13456">
    <property type="entry name" value="RVT_3"/>
    <property type="match status" value="1"/>
</dbReference>
<evidence type="ECO:0000313" key="2">
    <source>
        <dbReference type="EMBL" id="KAK7258860.1"/>
    </source>
</evidence>
<dbReference type="InterPro" id="IPR053151">
    <property type="entry name" value="RNase_H-like"/>
</dbReference>
<evidence type="ECO:0000259" key="1">
    <source>
        <dbReference type="Pfam" id="PF13456"/>
    </source>
</evidence>
<dbReference type="AlphaFoldDB" id="A0AAN9EM06"/>